<reference evidence="1" key="1">
    <citation type="journal article" date="2010" name="ISME J.">
        <title>Metagenome of the Mediterranean deep chlorophyll maximum studied by direct and fosmid library 454 pyrosequencing.</title>
        <authorList>
            <person name="Ghai R."/>
            <person name="Martin-Cuadrado A.B."/>
            <person name="Molto A.G."/>
            <person name="Heredia I.G."/>
            <person name="Cabrera R."/>
            <person name="Martin J."/>
            <person name="Verdu M."/>
            <person name="Deschamps P."/>
            <person name="Moreira D."/>
            <person name="Lopez-Garcia P."/>
            <person name="Mira A."/>
            <person name="Rodriguez-Valera F."/>
        </authorList>
    </citation>
    <scope>NUCLEOTIDE SEQUENCE</scope>
</reference>
<dbReference type="Pfam" id="PF16867">
    <property type="entry name" value="DMSP_lyase"/>
    <property type="match status" value="1"/>
</dbReference>
<dbReference type="InterPro" id="IPR011051">
    <property type="entry name" value="RmlC_Cupin_sf"/>
</dbReference>
<dbReference type="InterPro" id="IPR014710">
    <property type="entry name" value="RmlC-like_jellyroll"/>
</dbReference>
<name>D6PD94_9BACT</name>
<dbReference type="Gene3D" id="2.60.120.10">
    <property type="entry name" value="Jelly Rolls"/>
    <property type="match status" value="1"/>
</dbReference>
<protein>
    <recommendedName>
        <fullName evidence="2">Cupin 2 conserved barrel domain-containing protein</fullName>
    </recommendedName>
</protein>
<proteinExistence type="predicted"/>
<dbReference type="InterPro" id="IPR031723">
    <property type="entry name" value="DMSP_lyase"/>
</dbReference>
<evidence type="ECO:0000313" key="1">
    <source>
        <dbReference type="EMBL" id="ADD93695.1"/>
    </source>
</evidence>
<evidence type="ECO:0008006" key="2">
    <source>
        <dbReference type="Google" id="ProtNLM"/>
    </source>
</evidence>
<dbReference type="AlphaFoldDB" id="D6PD94"/>
<dbReference type="GO" id="GO:0047869">
    <property type="term" value="F:dimethylpropiothetin dethiomethylase activity"/>
    <property type="evidence" value="ECO:0007669"/>
    <property type="project" value="InterPro"/>
</dbReference>
<organism evidence="1">
    <name type="scientific">uncultured marine bacterium MedDCM-OCT-S04-C749</name>
    <dbReference type="NCBI Taxonomy" id="743061"/>
    <lineage>
        <taxon>Bacteria</taxon>
        <taxon>environmental samples</taxon>
    </lineage>
</organism>
<sequence>MEILGPNGLIKSDMVRIGLYGMLSQSEYGIRTHPAEEIYIALAGVSYWKRGNDKYKILLPGERSYHPSLMPHSSKTENKAFMSVYVWTGNLSTDDYLYKGLPID</sequence>
<accession>D6PD94</accession>
<dbReference type="EMBL" id="GU942993">
    <property type="protein sequence ID" value="ADD93695.1"/>
    <property type="molecule type" value="Genomic_DNA"/>
</dbReference>
<dbReference type="SUPFAM" id="SSF51182">
    <property type="entry name" value="RmlC-like cupins"/>
    <property type="match status" value="1"/>
</dbReference>